<dbReference type="EMBL" id="JAGISH010000015">
    <property type="protein sequence ID" value="MBP0484618.1"/>
    <property type="molecule type" value="Genomic_DNA"/>
</dbReference>
<organism evidence="3 4">
    <name type="scientific">Sagittula salina</name>
    <dbReference type="NCBI Taxonomy" id="2820268"/>
    <lineage>
        <taxon>Bacteria</taxon>
        <taxon>Pseudomonadati</taxon>
        <taxon>Pseudomonadota</taxon>
        <taxon>Alphaproteobacteria</taxon>
        <taxon>Rhodobacterales</taxon>
        <taxon>Roseobacteraceae</taxon>
        <taxon>Sagittula</taxon>
    </lineage>
</organism>
<protein>
    <submittedName>
        <fullName evidence="3">Uncharacterized protein</fullName>
    </submittedName>
</protein>
<evidence type="ECO:0000313" key="3">
    <source>
        <dbReference type="EMBL" id="MBP0484618.1"/>
    </source>
</evidence>
<reference evidence="3" key="1">
    <citation type="submission" date="2021-03" db="EMBL/GenBank/DDBJ databases">
        <title>Sagittula salina sp. nov. strain M10.9X isolated from the marine waste.</title>
        <authorList>
            <person name="Satari L."/>
            <person name="Molina-Menor E."/>
            <person name="Vidal-Verdu A."/>
            <person name="Pascual J."/>
            <person name="Pereto J."/>
            <person name="Porcar M."/>
        </authorList>
    </citation>
    <scope>NUCLEOTIDE SEQUENCE</scope>
    <source>
        <strain evidence="3">M10.9X</strain>
    </source>
</reference>
<gene>
    <name evidence="3" type="ORF">J5474_19270</name>
</gene>
<feature type="region of interest" description="Disordered" evidence="1">
    <location>
        <begin position="1"/>
        <end position="28"/>
    </location>
</feature>
<dbReference type="RefSeq" id="WP_209363133.1">
    <property type="nucleotide sequence ID" value="NZ_JAGISH010000015.1"/>
</dbReference>
<proteinExistence type="predicted"/>
<keyword evidence="4" id="KW-1185">Reference proteome</keyword>
<feature type="transmembrane region" description="Helical" evidence="2">
    <location>
        <begin position="77"/>
        <end position="98"/>
    </location>
</feature>
<name>A0A940MRI8_9RHOB</name>
<dbReference type="Proteomes" id="UP000675940">
    <property type="component" value="Unassembled WGS sequence"/>
</dbReference>
<keyword evidence="2" id="KW-0472">Membrane</keyword>
<sequence length="111" mass="12318">MTAPGQDTEAALAGRPSRRARPVPLLPEEQDRQGFRRRRLVDAACAMPFFGMLLWWLPLLWRGTDAGGEGITTAQALIYIFAVWLALPLATGLLIRAIRRASAPDRPEVRP</sequence>
<feature type="transmembrane region" description="Helical" evidence="2">
    <location>
        <begin position="40"/>
        <end position="57"/>
    </location>
</feature>
<comment type="caution">
    <text evidence="3">The sequence shown here is derived from an EMBL/GenBank/DDBJ whole genome shotgun (WGS) entry which is preliminary data.</text>
</comment>
<dbReference type="AlphaFoldDB" id="A0A940MRI8"/>
<keyword evidence="2" id="KW-1133">Transmembrane helix</keyword>
<accession>A0A940MRI8</accession>
<evidence type="ECO:0000256" key="1">
    <source>
        <dbReference type="SAM" id="MobiDB-lite"/>
    </source>
</evidence>
<evidence type="ECO:0000256" key="2">
    <source>
        <dbReference type="SAM" id="Phobius"/>
    </source>
</evidence>
<keyword evidence="2" id="KW-0812">Transmembrane</keyword>
<evidence type="ECO:0000313" key="4">
    <source>
        <dbReference type="Proteomes" id="UP000675940"/>
    </source>
</evidence>